<dbReference type="EMBL" id="SODV01000001">
    <property type="protein sequence ID" value="TDW99495.1"/>
    <property type="molecule type" value="Genomic_DNA"/>
</dbReference>
<keyword evidence="1" id="KW-0597">Phosphoprotein</keyword>
<dbReference type="InterPro" id="IPR052893">
    <property type="entry name" value="TCS_response_regulator"/>
</dbReference>
<evidence type="ECO:0000313" key="3">
    <source>
        <dbReference type="EMBL" id="TDW99495.1"/>
    </source>
</evidence>
<dbReference type="Proteomes" id="UP000294498">
    <property type="component" value="Unassembled WGS sequence"/>
</dbReference>
<accession>A0A4R8DP46</accession>
<dbReference type="PROSITE" id="PS50110">
    <property type="entry name" value="RESPONSE_REGULATORY"/>
    <property type="match status" value="1"/>
</dbReference>
<protein>
    <submittedName>
        <fullName evidence="3">Response regulator receiver domain-containing protein</fullName>
    </submittedName>
</protein>
<proteinExistence type="predicted"/>
<gene>
    <name evidence="3" type="ORF">EDB95_0505</name>
</gene>
<evidence type="ECO:0000256" key="1">
    <source>
        <dbReference type="PROSITE-ProRule" id="PRU00169"/>
    </source>
</evidence>
<dbReference type="Pfam" id="PF00072">
    <property type="entry name" value="Response_reg"/>
    <property type="match status" value="1"/>
</dbReference>
<evidence type="ECO:0000259" key="2">
    <source>
        <dbReference type="PROSITE" id="PS50110"/>
    </source>
</evidence>
<dbReference type="Gene3D" id="3.40.50.2300">
    <property type="match status" value="1"/>
</dbReference>
<dbReference type="AlphaFoldDB" id="A0A4R8DP46"/>
<dbReference type="PANTHER" id="PTHR44520:SF2">
    <property type="entry name" value="RESPONSE REGULATOR RCP1"/>
    <property type="match status" value="1"/>
</dbReference>
<dbReference type="InterPro" id="IPR011006">
    <property type="entry name" value="CheY-like_superfamily"/>
</dbReference>
<dbReference type="PANTHER" id="PTHR44520">
    <property type="entry name" value="RESPONSE REGULATOR RCP1-RELATED"/>
    <property type="match status" value="1"/>
</dbReference>
<dbReference type="SUPFAM" id="SSF52172">
    <property type="entry name" value="CheY-like"/>
    <property type="match status" value="1"/>
</dbReference>
<name>A0A4R8DP46_9BACT</name>
<dbReference type="OrthoDB" id="7631574at2"/>
<comment type="caution">
    <text evidence="3">The sequence shown here is derived from an EMBL/GenBank/DDBJ whole genome shotgun (WGS) entry which is preliminary data.</text>
</comment>
<evidence type="ECO:0000313" key="4">
    <source>
        <dbReference type="Proteomes" id="UP000294498"/>
    </source>
</evidence>
<sequence>MVPNVSILIAEDDADDRFLLETAFAENGFADTIDFVENGVEVMNYLRGLKKNAYPHFILLDLNMPKKGGREVLREIKEHPDLKDIPVVIFTTTNNEKEISRCYELGANNYIVKPYSFELLLKIVRQVRSYWLKKPAASL</sequence>
<dbReference type="InterPro" id="IPR001789">
    <property type="entry name" value="Sig_transdc_resp-reg_receiver"/>
</dbReference>
<organism evidence="3 4">
    <name type="scientific">Dinghuibacter silviterrae</name>
    <dbReference type="NCBI Taxonomy" id="1539049"/>
    <lineage>
        <taxon>Bacteria</taxon>
        <taxon>Pseudomonadati</taxon>
        <taxon>Bacteroidota</taxon>
        <taxon>Chitinophagia</taxon>
        <taxon>Chitinophagales</taxon>
        <taxon>Chitinophagaceae</taxon>
        <taxon>Dinghuibacter</taxon>
    </lineage>
</organism>
<dbReference type="SMART" id="SM00448">
    <property type="entry name" value="REC"/>
    <property type="match status" value="1"/>
</dbReference>
<feature type="modified residue" description="4-aspartylphosphate" evidence="1">
    <location>
        <position position="61"/>
    </location>
</feature>
<keyword evidence="4" id="KW-1185">Reference proteome</keyword>
<dbReference type="GO" id="GO:0000160">
    <property type="term" value="P:phosphorelay signal transduction system"/>
    <property type="evidence" value="ECO:0007669"/>
    <property type="project" value="InterPro"/>
</dbReference>
<reference evidence="3 4" key="1">
    <citation type="submission" date="2019-03" db="EMBL/GenBank/DDBJ databases">
        <title>Genomic Encyclopedia of Type Strains, Phase IV (KMG-IV): sequencing the most valuable type-strain genomes for metagenomic binning, comparative biology and taxonomic classification.</title>
        <authorList>
            <person name="Goeker M."/>
        </authorList>
    </citation>
    <scope>NUCLEOTIDE SEQUENCE [LARGE SCALE GENOMIC DNA]</scope>
    <source>
        <strain evidence="3 4">DSM 100059</strain>
    </source>
</reference>
<dbReference type="RefSeq" id="WP_133990239.1">
    <property type="nucleotide sequence ID" value="NZ_SODV01000001.1"/>
</dbReference>
<feature type="domain" description="Response regulatory" evidence="2">
    <location>
        <begin position="6"/>
        <end position="128"/>
    </location>
</feature>
<dbReference type="CDD" id="cd17557">
    <property type="entry name" value="REC_Rcp-like"/>
    <property type="match status" value="1"/>
</dbReference>